<dbReference type="EMBL" id="JFZV01000003">
    <property type="protein sequence ID" value="KDN15204.1"/>
    <property type="molecule type" value="Genomic_DNA"/>
</dbReference>
<protein>
    <submittedName>
        <fullName evidence="1">Folate-dependent protein for Fe/S cluster synthesis/repair in oxidative stress</fullName>
    </submittedName>
</protein>
<organism evidence="1 2">
    <name type="scientific">Snodgrassella communis</name>
    <dbReference type="NCBI Taxonomy" id="2946699"/>
    <lineage>
        <taxon>Bacteria</taxon>
        <taxon>Pseudomonadati</taxon>
        <taxon>Pseudomonadota</taxon>
        <taxon>Betaproteobacteria</taxon>
        <taxon>Neisseriales</taxon>
        <taxon>Neisseriaceae</taxon>
        <taxon>Snodgrassella</taxon>
    </lineage>
</organism>
<dbReference type="eggNOG" id="COG0354">
    <property type="taxonomic scope" value="Bacteria"/>
</dbReference>
<dbReference type="InterPro" id="IPR045179">
    <property type="entry name" value="YgfZ/GcvT"/>
</dbReference>
<dbReference type="Gene3D" id="3.30.70.1400">
    <property type="entry name" value="Aminomethyltransferase beta-barrel domains"/>
    <property type="match status" value="1"/>
</dbReference>
<accession>A0A066TDG4</accession>
<dbReference type="GO" id="GO:0016226">
    <property type="term" value="P:iron-sulfur cluster assembly"/>
    <property type="evidence" value="ECO:0007669"/>
    <property type="project" value="TreeGrafter"/>
</dbReference>
<dbReference type="AlphaFoldDB" id="A0A066TDG4"/>
<dbReference type="InterPro" id="IPR017703">
    <property type="entry name" value="YgfZ/GCV_T_CS"/>
</dbReference>
<dbReference type="SUPFAM" id="SSF103025">
    <property type="entry name" value="Folate-binding domain"/>
    <property type="match status" value="1"/>
</dbReference>
<dbReference type="Proteomes" id="UP000027170">
    <property type="component" value="Unassembled WGS sequence"/>
</dbReference>
<name>A0A066TDG4_9NEIS</name>
<dbReference type="OrthoDB" id="9796287at2"/>
<comment type="caution">
    <text evidence="1">The sequence shown here is derived from an EMBL/GenBank/DDBJ whole genome shotgun (WGS) entry which is preliminary data.</text>
</comment>
<gene>
    <name evidence="1" type="ORF">SALWKB29_0830</name>
</gene>
<keyword evidence="2" id="KW-1185">Reference proteome</keyword>
<evidence type="ECO:0000313" key="1">
    <source>
        <dbReference type="EMBL" id="KDN15204.1"/>
    </source>
</evidence>
<dbReference type="NCBIfam" id="TIGR03317">
    <property type="entry name" value="ygfZ_signature"/>
    <property type="match status" value="1"/>
</dbReference>
<proteinExistence type="predicted"/>
<dbReference type="PANTHER" id="PTHR22602">
    <property type="entry name" value="TRANSFERASE CAF17, MITOCHONDRIAL-RELATED"/>
    <property type="match status" value="1"/>
</dbReference>
<sequence>MTHSASTLMPFFGLIRVSGEDRASFLHNQLSNDINHLSAGQACLATYNTAKGRVIANIVVLKRDEDIILIAAADLCETLQKKLQIYIMRSKVKLQSMDEWRVAVSIPAITTVQAEPVPQYVLSATQKNQIWQITLPDNTTIQIGKINQLPPLNTETAKAWQVQQISSGIPWISAAATETCVAQMLNQQLIGAVHFKKGCYPGQEIIARAQYRGQVKRGLALLETTSILTAGDTITDSNNEEVGLIINQVQQETATLALAVIKHSAAETQLQCNNHSLTIKKCFFTTVITENT</sequence>
<dbReference type="PIRSF" id="PIRSF006487">
    <property type="entry name" value="GcvT"/>
    <property type="match status" value="1"/>
</dbReference>
<evidence type="ECO:0000313" key="2">
    <source>
        <dbReference type="Proteomes" id="UP000027170"/>
    </source>
</evidence>
<dbReference type="PANTHER" id="PTHR22602:SF0">
    <property type="entry name" value="TRANSFERASE CAF17, MITOCHONDRIAL-RELATED"/>
    <property type="match status" value="1"/>
</dbReference>
<dbReference type="Gene3D" id="2.40.30.160">
    <property type="match status" value="1"/>
</dbReference>
<reference evidence="1 2" key="1">
    <citation type="submission" date="2014-03" db="EMBL/GenBank/DDBJ databases">
        <title>The genomes of two eusocial bee gut symbionts.</title>
        <authorList>
            <person name="Kwong W.K."/>
            <person name="Engel P."/>
            <person name="Koch H."/>
            <person name="Moran N.A."/>
        </authorList>
    </citation>
    <scope>NUCLEOTIDE SEQUENCE [LARGE SCALE GENOMIC DNA]</scope>
    <source>
        <strain evidence="2">wkB29</strain>
    </source>
</reference>
<dbReference type="RefSeq" id="WP_037405618.1">
    <property type="nucleotide sequence ID" value="NZ_JFZV01000003.1"/>
</dbReference>